<organism evidence="1 2">
    <name type="scientific">Pistacia atlantica</name>
    <dbReference type="NCBI Taxonomy" id="434234"/>
    <lineage>
        <taxon>Eukaryota</taxon>
        <taxon>Viridiplantae</taxon>
        <taxon>Streptophyta</taxon>
        <taxon>Embryophyta</taxon>
        <taxon>Tracheophyta</taxon>
        <taxon>Spermatophyta</taxon>
        <taxon>Magnoliopsida</taxon>
        <taxon>eudicotyledons</taxon>
        <taxon>Gunneridae</taxon>
        <taxon>Pentapetalae</taxon>
        <taxon>rosids</taxon>
        <taxon>malvids</taxon>
        <taxon>Sapindales</taxon>
        <taxon>Anacardiaceae</taxon>
        <taxon>Pistacia</taxon>
    </lineage>
</organism>
<dbReference type="EMBL" id="CM047900">
    <property type="protein sequence ID" value="KAJ0100545.1"/>
    <property type="molecule type" value="Genomic_DNA"/>
</dbReference>
<name>A0ACC1BNB5_9ROSI</name>
<comment type="caution">
    <text evidence="1">The sequence shown here is derived from an EMBL/GenBank/DDBJ whole genome shotgun (WGS) entry which is preliminary data.</text>
</comment>
<evidence type="ECO:0000313" key="1">
    <source>
        <dbReference type="EMBL" id="KAJ0100545.1"/>
    </source>
</evidence>
<dbReference type="Proteomes" id="UP001164250">
    <property type="component" value="Chromosome 4"/>
</dbReference>
<proteinExistence type="predicted"/>
<protein>
    <submittedName>
        <fullName evidence="1">Uncharacterized protein</fullName>
    </submittedName>
</protein>
<evidence type="ECO:0000313" key="2">
    <source>
        <dbReference type="Proteomes" id="UP001164250"/>
    </source>
</evidence>
<accession>A0ACC1BNB5</accession>
<sequence>MAKFSVGSLDEGEGSSSRYPKRRRMDRQPQTDSTETVSEEIDHVDEETDITDSDYLVFLSNQEVPFEEEQEDDAEDEDEDEAGYGVEGRRS</sequence>
<gene>
    <name evidence="1" type="ORF">Patl1_21352</name>
</gene>
<reference evidence="2" key="1">
    <citation type="journal article" date="2023" name="G3 (Bethesda)">
        <title>Genome assembly and association tests identify interacting loci associated with vigor, precocity, and sex in interspecific pistachio rootstocks.</title>
        <authorList>
            <person name="Palmer W."/>
            <person name="Jacygrad E."/>
            <person name="Sagayaradj S."/>
            <person name="Cavanaugh K."/>
            <person name="Han R."/>
            <person name="Bertier L."/>
            <person name="Beede B."/>
            <person name="Kafkas S."/>
            <person name="Golino D."/>
            <person name="Preece J."/>
            <person name="Michelmore R."/>
        </authorList>
    </citation>
    <scope>NUCLEOTIDE SEQUENCE [LARGE SCALE GENOMIC DNA]</scope>
</reference>
<keyword evidence="2" id="KW-1185">Reference proteome</keyword>